<evidence type="ECO:0000313" key="1">
    <source>
        <dbReference type="EMBL" id="GMI46135.1"/>
    </source>
</evidence>
<keyword evidence="2" id="KW-1185">Reference proteome</keyword>
<sequence length="108" mass="11940">MNIKEVDDAHDYVACDRIETATIVKDEYESEFPGVVKVDVGVEEDQHIAFSDFNDGVREDVTVEPFLPTFSDLWIMGMARCVVHGVGGFGSFSAMLAGNACSYFHRKG</sequence>
<protein>
    <submittedName>
        <fullName evidence="1">Uncharacterized protein</fullName>
    </submittedName>
</protein>
<evidence type="ECO:0000313" key="2">
    <source>
        <dbReference type="Proteomes" id="UP001165065"/>
    </source>
</evidence>
<proteinExistence type="predicted"/>
<reference evidence="2" key="1">
    <citation type="journal article" date="2023" name="Commun. Biol.">
        <title>Genome analysis of Parmales, the sister group of diatoms, reveals the evolutionary specialization of diatoms from phago-mixotrophs to photoautotrophs.</title>
        <authorList>
            <person name="Ban H."/>
            <person name="Sato S."/>
            <person name="Yoshikawa S."/>
            <person name="Yamada K."/>
            <person name="Nakamura Y."/>
            <person name="Ichinomiya M."/>
            <person name="Sato N."/>
            <person name="Blanc-Mathieu R."/>
            <person name="Endo H."/>
            <person name="Kuwata A."/>
            <person name="Ogata H."/>
        </authorList>
    </citation>
    <scope>NUCLEOTIDE SEQUENCE [LARGE SCALE GENOMIC DNA]</scope>
</reference>
<dbReference type="AlphaFoldDB" id="A0A9W7LCI9"/>
<dbReference type="Proteomes" id="UP001165065">
    <property type="component" value="Unassembled WGS sequence"/>
</dbReference>
<name>A0A9W7LCI9_9STRA</name>
<accession>A0A9W7LCI9</accession>
<dbReference type="EMBL" id="BRYA01000283">
    <property type="protein sequence ID" value="GMI46135.1"/>
    <property type="molecule type" value="Genomic_DNA"/>
</dbReference>
<comment type="caution">
    <text evidence="1">The sequence shown here is derived from an EMBL/GenBank/DDBJ whole genome shotgun (WGS) entry which is preliminary data.</text>
</comment>
<gene>
    <name evidence="1" type="ORF">TrCOL_g5968</name>
</gene>
<organism evidence="1 2">
    <name type="scientific">Triparma columacea</name>
    <dbReference type="NCBI Taxonomy" id="722753"/>
    <lineage>
        <taxon>Eukaryota</taxon>
        <taxon>Sar</taxon>
        <taxon>Stramenopiles</taxon>
        <taxon>Ochrophyta</taxon>
        <taxon>Bolidophyceae</taxon>
        <taxon>Parmales</taxon>
        <taxon>Triparmaceae</taxon>
        <taxon>Triparma</taxon>
    </lineage>
</organism>